<dbReference type="InParanoid" id="A0A0G4EL22"/>
<sequence>MNEGNILLSLRPSSAIKMPFGIHISGKAGKMLQTEISAHNLQLIDLSRIADVTDRFVAEECKDKTQFDGSSVGRHLFGILQIMLMRTPADANAMSMMAVVLDPSKSCFVHSCDAPPLLIRQWLNTDQYLEAAPEVRARVEEYLKGVAQFFSRSGKDHRGYYSRHPQERRPTLAADDTSGILDWMISTCSVLGEETFMREMAAIALSGGKTTRMKSISAAYIPEGWE</sequence>
<keyword evidence="2" id="KW-1185">Reference proteome</keyword>
<dbReference type="AlphaFoldDB" id="A0A0G4EL22"/>
<dbReference type="VEuPathDB" id="CryptoDB:Vbra_7756"/>
<accession>A0A0G4EL22</accession>
<protein>
    <submittedName>
        <fullName evidence="1">Uncharacterized protein</fullName>
    </submittedName>
</protein>
<evidence type="ECO:0000313" key="1">
    <source>
        <dbReference type="EMBL" id="CEL97881.1"/>
    </source>
</evidence>
<reference evidence="1 2" key="1">
    <citation type="submission" date="2014-11" db="EMBL/GenBank/DDBJ databases">
        <authorList>
            <person name="Zhu J."/>
            <person name="Qi W."/>
            <person name="Song R."/>
        </authorList>
    </citation>
    <scope>NUCLEOTIDE SEQUENCE [LARGE SCALE GENOMIC DNA]</scope>
</reference>
<evidence type="ECO:0000313" key="2">
    <source>
        <dbReference type="Proteomes" id="UP000041254"/>
    </source>
</evidence>
<dbReference type="EMBL" id="CDMY01000258">
    <property type="protein sequence ID" value="CEL97881.1"/>
    <property type="molecule type" value="Genomic_DNA"/>
</dbReference>
<dbReference type="PhylomeDB" id="A0A0G4EL22"/>
<dbReference type="Proteomes" id="UP000041254">
    <property type="component" value="Unassembled WGS sequence"/>
</dbReference>
<organism evidence="1 2">
    <name type="scientific">Vitrella brassicaformis (strain CCMP3155)</name>
    <dbReference type="NCBI Taxonomy" id="1169540"/>
    <lineage>
        <taxon>Eukaryota</taxon>
        <taxon>Sar</taxon>
        <taxon>Alveolata</taxon>
        <taxon>Colpodellida</taxon>
        <taxon>Vitrellaceae</taxon>
        <taxon>Vitrella</taxon>
    </lineage>
</organism>
<gene>
    <name evidence="1" type="ORF">Vbra_7756</name>
</gene>
<proteinExistence type="predicted"/>
<name>A0A0G4EL22_VITBC</name>